<dbReference type="InterPro" id="IPR045699">
    <property type="entry name" value="GlfT2_C"/>
</dbReference>
<dbReference type="PANTHER" id="PTHR43179">
    <property type="entry name" value="RHAMNOSYLTRANSFERASE WBBL"/>
    <property type="match status" value="1"/>
</dbReference>
<dbReference type="SUPFAM" id="SSF53448">
    <property type="entry name" value="Nucleotide-diphospho-sugar transferases"/>
    <property type="match status" value="1"/>
</dbReference>
<keyword evidence="3" id="KW-0328">Glycosyltransferase</keyword>
<feature type="compositionally biased region" description="Polar residues" evidence="5">
    <location>
        <begin position="1"/>
        <end position="16"/>
    </location>
</feature>
<dbReference type="InterPro" id="IPR029044">
    <property type="entry name" value="Nucleotide-diphossugar_trans"/>
</dbReference>
<feature type="region of interest" description="Disordered" evidence="5">
    <location>
        <begin position="1"/>
        <end position="27"/>
    </location>
</feature>
<evidence type="ECO:0000256" key="5">
    <source>
        <dbReference type="SAM" id="MobiDB-lite"/>
    </source>
</evidence>
<accession>A0ABN2XDG1</accession>
<proteinExistence type="inferred from homology"/>
<dbReference type="Gene3D" id="3.90.550.60">
    <property type="match status" value="1"/>
</dbReference>
<evidence type="ECO:0000259" key="6">
    <source>
        <dbReference type="Pfam" id="PF17994"/>
    </source>
</evidence>
<evidence type="ECO:0000256" key="4">
    <source>
        <dbReference type="ARBA" id="ARBA00022679"/>
    </source>
</evidence>
<name>A0ABN2XDG1_9MICC</name>
<evidence type="ECO:0000313" key="8">
    <source>
        <dbReference type="EMBL" id="GAA2108326.1"/>
    </source>
</evidence>
<evidence type="ECO:0000256" key="1">
    <source>
        <dbReference type="ARBA" id="ARBA00004776"/>
    </source>
</evidence>
<keyword evidence="4" id="KW-0808">Transferase</keyword>
<evidence type="ECO:0000313" key="9">
    <source>
        <dbReference type="Proteomes" id="UP001500166"/>
    </source>
</evidence>
<gene>
    <name evidence="8" type="ORF">GCM10009824_01460</name>
</gene>
<dbReference type="InterPro" id="IPR040492">
    <property type="entry name" value="GlfT2_N"/>
</dbReference>
<sequence length="673" mass="75254">MSEQTPQDTAARSGETQEYLAKITNEPTNGKDLREVARVVFPANKDLDSLPLYIDGPINVEGPSSAGSDTASQHPDDIISRRSARIRPGKRVSFGSYFNAFPASYWRRWTVADSVVLRVKTTGAGSLIVYRSNARGVAQRVEDRRVEGTDTHEFELTLAPFGDGGWYWFDLISDDEGMILDEASWLVPSGDRHVGRVTLGVTTFNRPDYCVNTIKTIAAAQELDAVLDELIIVDQGNKLVSDEVDFAEAESAMNGKLRVIRQGNMGGSGGFARNMYEVLQGRETPQGVEKSDYVIILDDDILLETEGVLRAAAFADMCHTPSIIGGHMFDMYNKPLLNAYAEVVNPYRFLWGPIDGLGGVDFAERGLRSRPRLHRRWDADYNGWWMCLIPRVVMEDIGLSLPVFIKWDDSEYSLRAKEAGYPTISLPGAAVWHVSWADKDDAVDWQAYFHERNRLIAALLHSPYSKGGRMLRESITTDTKHVVSMQYYPAKSVLLAIQDVLAGPDGLHEMLPTRMPEIRAMKDDYSDARVVKDPADLPPVRRKKPPKTMEAPKAPTKPQLIPWAVRTVLKQTLRPVRDMAKENPEANVAHMDGHWSYLATLDSAIVSNADGTGASWYRRDPAQVRELMTESIKLHAELFAQWESLSKQYRAALPDITSPEAWARTFAENGPKK</sequence>
<evidence type="ECO:0000256" key="3">
    <source>
        <dbReference type="ARBA" id="ARBA00022676"/>
    </source>
</evidence>
<dbReference type="EMBL" id="BAAAQA010000002">
    <property type="protein sequence ID" value="GAA2108326.1"/>
    <property type="molecule type" value="Genomic_DNA"/>
</dbReference>
<keyword evidence="9" id="KW-1185">Reference proteome</keyword>
<comment type="caution">
    <text evidence="8">The sequence shown here is derived from an EMBL/GenBank/DDBJ whole genome shotgun (WGS) entry which is preliminary data.</text>
</comment>
<dbReference type="Proteomes" id="UP001500166">
    <property type="component" value="Unassembled WGS sequence"/>
</dbReference>
<reference evidence="8 9" key="1">
    <citation type="journal article" date="2019" name="Int. J. Syst. Evol. Microbiol.">
        <title>The Global Catalogue of Microorganisms (GCM) 10K type strain sequencing project: providing services to taxonomists for standard genome sequencing and annotation.</title>
        <authorList>
            <consortium name="The Broad Institute Genomics Platform"/>
            <consortium name="The Broad Institute Genome Sequencing Center for Infectious Disease"/>
            <person name="Wu L."/>
            <person name="Ma J."/>
        </authorList>
    </citation>
    <scope>NUCLEOTIDE SEQUENCE [LARGE SCALE GENOMIC DNA]</scope>
    <source>
        <strain evidence="8 9">JCM 15914</strain>
    </source>
</reference>
<feature type="region of interest" description="Disordered" evidence="5">
    <location>
        <begin position="535"/>
        <end position="555"/>
    </location>
</feature>
<comment type="similarity">
    <text evidence="2">Belongs to the glycosyltransferase 2 family.</text>
</comment>
<dbReference type="Pfam" id="PF17994">
    <property type="entry name" value="Glft2_N"/>
    <property type="match status" value="1"/>
</dbReference>
<feature type="domain" description="Galactofuranosyltransferase-2 C-terminal" evidence="7">
    <location>
        <begin position="470"/>
        <end position="667"/>
    </location>
</feature>
<feature type="domain" description="Galactofuranosyltransferase GlfT2 N-terminal" evidence="6">
    <location>
        <begin position="76"/>
        <end position="188"/>
    </location>
</feature>
<evidence type="ECO:0000259" key="7">
    <source>
        <dbReference type="Pfam" id="PF19320"/>
    </source>
</evidence>
<dbReference type="PANTHER" id="PTHR43179:SF12">
    <property type="entry name" value="GALACTOFURANOSYLTRANSFERASE GLFT2"/>
    <property type="match status" value="1"/>
</dbReference>
<dbReference type="Pfam" id="PF13641">
    <property type="entry name" value="Glyco_tranf_2_3"/>
    <property type="match status" value="1"/>
</dbReference>
<protein>
    <submittedName>
        <fullName evidence="8">Glycosyltransferase</fullName>
    </submittedName>
</protein>
<comment type="pathway">
    <text evidence="1">Cell wall biogenesis; cell wall polysaccharide biosynthesis.</text>
</comment>
<dbReference type="RefSeq" id="WP_344223164.1">
    <property type="nucleotide sequence ID" value="NZ_BAAAQA010000002.1"/>
</dbReference>
<evidence type="ECO:0000256" key="2">
    <source>
        <dbReference type="ARBA" id="ARBA00006739"/>
    </source>
</evidence>
<organism evidence="8 9">
    <name type="scientific">Kocuria atrinae</name>
    <dbReference type="NCBI Taxonomy" id="592377"/>
    <lineage>
        <taxon>Bacteria</taxon>
        <taxon>Bacillati</taxon>
        <taxon>Actinomycetota</taxon>
        <taxon>Actinomycetes</taxon>
        <taxon>Micrococcales</taxon>
        <taxon>Micrococcaceae</taxon>
        <taxon>Kocuria</taxon>
    </lineage>
</organism>
<dbReference type="Pfam" id="PF19320">
    <property type="entry name" value="GlfT2_domain3"/>
    <property type="match status" value="1"/>
</dbReference>